<gene>
    <name evidence="1" type="ORF">THAPSDRAFT_5043</name>
</gene>
<dbReference type="EMBL" id="CM000642">
    <property type="protein sequence ID" value="EED92276.1"/>
    <property type="molecule type" value="Genomic_DNA"/>
</dbReference>
<accession>B8C1T5</accession>
<dbReference type="AlphaFoldDB" id="B8C1T5"/>
<proteinExistence type="predicted"/>
<dbReference type="RefSeq" id="XP_002290524.1">
    <property type="nucleotide sequence ID" value="XM_002290488.1"/>
</dbReference>
<reference evidence="1 2" key="1">
    <citation type="journal article" date="2004" name="Science">
        <title>The genome of the diatom Thalassiosira pseudonana: ecology, evolution, and metabolism.</title>
        <authorList>
            <person name="Armbrust E.V."/>
            <person name="Berges J.A."/>
            <person name="Bowler C."/>
            <person name="Green B.R."/>
            <person name="Martinez D."/>
            <person name="Putnam N.H."/>
            <person name="Zhou S."/>
            <person name="Allen A.E."/>
            <person name="Apt K.E."/>
            <person name="Bechner M."/>
            <person name="Brzezinski M.A."/>
            <person name="Chaal B.K."/>
            <person name="Chiovitti A."/>
            <person name="Davis A.K."/>
            <person name="Demarest M.S."/>
            <person name="Detter J.C."/>
            <person name="Glavina T."/>
            <person name="Goodstein D."/>
            <person name="Hadi M.Z."/>
            <person name="Hellsten U."/>
            <person name="Hildebrand M."/>
            <person name="Jenkins B.D."/>
            <person name="Jurka J."/>
            <person name="Kapitonov V.V."/>
            <person name="Kroger N."/>
            <person name="Lau W.W."/>
            <person name="Lane T.W."/>
            <person name="Larimer F.W."/>
            <person name="Lippmeier J.C."/>
            <person name="Lucas S."/>
            <person name="Medina M."/>
            <person name="Montsant A."/>
            <person name="Obornik M."/>
            <person name="Parker M.S."/>
            <person name="Palenik B."/>
            <person name="Pazour G.J."/>
            <person name="Richardson P.M."/>
            <person name="Rynearson T.A."/>
            <person name="Saito M.A."/>
            <person name="Schwartz D.C."/>
            <person name="Thamatrakoln K."/>
            <person name="Valentin K."/>
            <person name="Vardi A."/>
            <person name="Wilkerson F.P."/>
            <person name="Rokhsar D.S."/>
        </authorList>
    </citation>
    <scope>NUCLEOTIDE SEQUENCE [LARGE SCALE GENOMIC DNA]</scope>
    <source>
        <strain evidence="1 2">CCMP1335</strain>
    </source>
</reference>
<keyword evidence="2" id="KW-1185">Reference proteome</keyword>
<protein>
    <submittedName>
        <fullName evidence="1">Uncharacterized protein</fullName>
    </submittedName>
</protein>
<dbReference type="PaxDb" id="35128-Thaps5043"/>
<name>B8C1T5_THAPS</name>
<dbReference type="HOGENOM" id="CLU_680632_0_0_1"/>
<dbReference type="GeneID" id="7448470"/>
<dbReference type="eggNOG" id="ENOG502QZ1M">
    <property type="taxonomic scope" value="Eukaryota"/>
</dbReference>
<dbReference type="InParanoid" id="B8C1T5"/>
<reference evidence="1 2" key="2">
    <citation type="journal article" date="2008" name="Nature">
        <title>The Phaeodactylum genome reveals the evolutionary history of diatom genomes.</title>
        <authorList>
            <person name="Bowler C."/>
            <person name="Allen A.E."/>
            <person name="Badger J.H."/>
            <person name="Grimwood J."/>
            <person name="Jabbari K."/>
            <person name="Kuo A."/>
            <person name="Maheswari U."/>
            <person name="Martens C."/>
            <person name="Maumus F."/>
            <person name="Otillar R.P."/>
            <person name="Rayko E."/>
            <person name="Salamov A."/>
            <person name="Vandepoele K."/>
            <person name="Beszteri B."/>
            <person name="Gruber A."/>
            <person name="Heijde M."/>
            <person name="Katinka M."/>
            <person name="Mock T."/>
            <person name="Valentin K."/>
            <person name="Verret F."/>
            <person name="Berges J.A."/>
            <person name="Brownlee C."/>
            <person name="Cadoret J.P."/>
            <person name="Chiovitti A."/>
            <person name="Choi C.J."/>
            <person name="Coesel S."/>
            <person name="De Martino A."/>
            <person name="Detter J.C."/>
            <person name="Durkin C."/>
            <person name="Falciatore A."/>
            <person name="Fournet J."/>
            <person name="Haruta M."/>
            <person name="Huysman M.J."/>
            <person name="Jenkins B.D."/>
            <person name="Jiroutova K."/>
            <person name="Jorgensen R.E."/>
            <person name="Joubert Y."/>
            <person name="Kaplan A."/>
            <person name="Kroger N."/>
            <person name="Kroth P.G."/>
            <person name="La Roche J."/>
            <person name="Lindquist E."/>
            <person name="Lommer M."/>
            <person name="Martin-Jezequel V."/>
            <person name="Lopez P.J."/>
            <person name="Lucas S."/>
            <person name="Mangogna M."/>
            <person name="McGinnis K."/>
            <person name="Medlin L.K."/>
            <person name="Montsant A."/>
            <person name="Oudot-Le Secq M.P."/>
            <person name="Napoli C."/>
            <person name="Obornik M."/>
            <person name="Parker M.S."/>
            <person name="Petit J.L."/>
            <person name="Porcel B.M."/>
            <person name="Poulsen N."/>
            <person name="Robison M."/>
            <person name="Rychlewski L."/>
            <person name="Rynearson T.A."/>
            <person name="Schmutz J."/>
            <person name="Shapiro H."/>
            <person name="Siaut M."/>
            <person name="Stanley M."/>
            <person name="Sussman M.R."/>
            <person name="Taylor A.R."/>
            <person name="Vardi A."/>
            <person name="von Dassow P."/>
            <person name="Vyverman W."/>
            <person name="Willis A."/>
            <person name="Wyrwicz L.S."/>
            <person name="Rokhsar D.S."/>
            <person name="Weissenbach J."/>
            <person name="Armbrust E.V."/>
            <person name="Green B.R."/>
            <person name="Van de Peer Y."/>
            <person name="Grigoriev I.V."/>
        </authorList>
    </citation>
    <scope>NUCLEOTIDE SEQUENCE [LARGE SCALE GENOMIC DNA]</scope>
    <source>
        <strain evidence="1 2">CCMP1335</strain>
    </source>
</reference>
<evidence type="ECO:0000313" key="1">
    <source>
        <dbReference type="EMBL" id="EED92276.1"/>
    </source>
</evidence>
<evidence type="ECO:0000313" key="2">
    <source>
        <dbReference type="Proteomes" id="UP000001449"/>
    </source>
</evidence>
<dbReference type="Proteomes" id="UP000001449">
    <property type="component" value="Chromosome 5"/>
</dbReference>
<organism evidence="1 2">
    <name type="scientific">Thalassiosira pseudonana</name>
    <name type="common">Marine diatom</name>
    <name type="synonym">Cyclotella nana</name>
    <dbReference type="NCBI Taxonomy" id="35128"/>
    <lineage>
        <taxon>Eukaryota</taxon>
        <taxon>Sar</taxon>
        <taxon>Stramenopiles</taxon>
        <taxon>Ochrophyta</taxon>
        <taxon>Bacillariophyta</taxon>
        <taxon>Coscinodiscophyceae</taxon>
        <taxon>Thalassiosirophycidae</taxon>
        <taxon>Thalassiosirales</taxon>
        <taxon>Thalassiosiraceae</taxon>
        <taxon>Thalassiosira</taxon>
    </lineage>
</organism>
<dbReference type="KEGG" id="tps:THAPSDRAFT_5043"/>
<sequence>MASNGTTKRRQPADVSIGVGELPEVVLSSIVGHLTKTEVAFFAASLMDCPAITAQKKRTKKKDWPVMMTPSVAGEIVLACKPTGRFRNNSMDAGYDWQHFDFFGIEKSLAARLSDGDVKEVLLCIDAANKLKKLKLIHCVGIIGSGLEPLRGSTVIEQIDLSLVRSNQRPLVRPEPAISTEAILPILDSIIGTERHALKHLQLPKKWFGEQSPQLELFLAKYNRVLNGRELACTLCTELLFVHFDQPLFWLLQGNLYDCAPSLWCKVPGCARQNCVDCAISALIENEDSTVQSCVDCESISCGHHLVKDVALWVTESHDDPEGNFCSNCIDRAVGVLQHQNKNIRSDIRRQVEKIREQVRIHQETVAEEFHCSDFSELLEDNTMLIGRRAHLNDTAKLYGVDLRG</sequence>